<feature type="domain" description="FAD-binding" evidence="6">
    <location>
        <begin position="13"/>
        <end position="372"/>
    </location>
</feature>
<dbReference type="Gene3D" id="3.50.50.60">
    <property type="entry name" value="FAD/NAD(P)-binding domain"/>
    <property type="match status" value="1"/>
</dbReference>
<keyword evidence="8" id="KW-1185">Reference proteome</keyword>
<reference evidence="7 8" key="1">
    <citation type="journal article" date="2019" name="Nat. Ecol. Evol.">
        <title>Megaphylogeny resolves global patterns of mushroom evolution.</title>
        <authorList>
            <person name="Varga T."/>
            <person name="Krizsan K."/>
            <person name="Foldi C."/>
            <person name="Dima B."/>
            <person name="Sanchez-Garcia M."/>
            <person name="Sanchez-Ramirez S."/>
            <person name="Szollosi G.J."/>
            <person name="Szarkandi J.G."/>
            <person name="Papp V."/>
            <person name="Albert L."/>
            <person name="Andreopoulos W."/>
            <person name="Angelini C."/>
            <person name="Antonin V."/>
            <person name="Barry K.W."/>
            <person name="Bougher N.L."/>
            <person name="Buchanan P."/>
            <person name="Buyck B."/>
            <person name="Bense V."/>
            <person name="Catcheside P."/>
            <person name="Chovatia M."/>
            <person name="Cooper J."/>
            <person name="Damon W."/>
            <person name="Desjardin D."/>
            <person name="Finy P."/>
            <person name="Geml J."/>
            <person name="Haridas S."/>
            <person name="Hughes K."/>
            <person name="Justo A."/>
            <person name="Karasinski D."/>
            <person name="Kautmanova I."/>
            <person name="Kiss B."/>
            <person name="Kocsube S."/>
            <person name="Kotiranta H."/>
            <person name="LaButti K.M."/>
            <person name="Lechner B.E."/>
            <person name="Liimatainen K."/>
            <person name="Lipzen A."/>
            <person name="Lukacs Z."/>
            <person name="Mihaltcheva S."/>
            <person name="Morgado L.N."/>
            <person name="Niskanen T."/>
            <person name="Noordeloos M.E."/>
            <person name="Ohm R.A."/>
            <person name="Ortiz-Santana B."/>
            <person name="Ovrebo C."/>
            <person name="Racz N."/>
            <person name="Riley R."/>
            <person name="Savchenko A."/>
            <person name="Shiryaev A."/>
            <person name="Soop K."/>
            <person name="Spirin V."/>
            <person name="Szebenyi C."/>
            <person name="Tomsovsky M."/>
            <person name="Tulloss R.E."/>
            <person name="Uehling J."/>
            <person name="Grigoriev I.V."/>
            <person name="Vagvolgyi C."/>
            <person name="Papp T."/>
            <person name="Martin F.M."/>
            <person name="Miettinen O."/>
            <person name="Hibbett D.S."/>
            <person name="Nagy L.G."/>
        </authorList>
    </citation>
    <scope>NUCLEOTIDE SEQUENCE [LARGE SCALE GENOMIC DNA]</scope>
    <source>
        <strain evidence="7 8">CBS 309.79</strain>
    </source>
</reference>
<keyword evidence="3" id="KW-0274">FAD</keyword>
<proteinExistence type="inferred from homology"/>
<dbReference type="PRINTS" id="PR00420">
    <property type="entry name" value="RNGMNOXGNASE"/>
</dbReference>
<dbReference type="STRING" id="1884261.A0A5C3Q839"/>
<evidence type="ECO:0000256" key="2">
    <source>
        <dbReference type="ARBA" id="ARBA00022630"/>
    </source>
</evidence>
<dbReference type="PANTHER" id="PTHR13789:SF314">
    <property type="entry name" value="FAD-BINDING DOMAIN-CONTAINING PROTEIN"/>
    <property type="match status" value="1"/>
</dbReference>
<protein>
    <submittedName>
        <fullName evidence="7">FAD/NAD(P)-binding domain-containing protein</fullName>
    </submittedName>
</protein>
<evidence type="ECO:0000256" key="3">
    <source>
        <dbReference type="ARBA" id="ARBA00022827"/>
    </source>
</evidence>
<comment type="similarity">
    <text evidence="1">Belongs to the paxM FAD-dependent monooxygenase family.</text>
</comment>
<evidence type="ECO:0000313" key="7">
    <source>
        <dbReference type="EMBL" id="TFK97931.1"/>
    </source>
</evidence>
<dbReference type="GO" id="GO:0004497">
    <property type="term" value="F:monooxygenase activity"/>
    <property type="evidence" value="ECO:0007669"/>
    <property type="project" value="UniProtKB-KW"/>
</dbReference>
<dbReference type="InterPro" id="IPR002938">
    <property type="entry name" value="FAD-bd"/>
</dbReference>
<dbReference type="InterPro" id="IPR050493">
    <property type="entry name" value="FAD-dep_Monooxygenase_BioMet"/>
</dbReference>
<dbReference type="SUPFAM" id="SSF54373">
    <property type="entry name" value="FAD-linked reductases, C-terminal domain"/>
    <property type="match status" value="1"/>
</dbReference>
<accession>A0A5C3Q839</accession>
<evidence type="ECO:0000313" key="8">
    <source>
        <dbReference type="Proteomes" id="UP000305067"/>
    </source>
</evidence>
<gene>
    <name evidence="7" type="ORF">BDV98DRAFT_247787</name>
</gene>
<keyword evidence="4" id="KW-0560">Oxidoreductase</keyword>
<keyword evidence="5" id="KW-0503">Monooxygenase</keyword>
<dbReference type="PANTHER" id="PTHR13789">
    <property type="entry name" value="MONOOXYGENASE"/>
    <property type="match status" value="1"/>
</dbReference>
<dbReference type="Proteomes" id="UP000305067">
    <property type="component" value="Unassembled WGS sequence"/>
</dbReference>
<organism evidence="7 8">
    <name type="scientific">Pterulicium gracile</name>
    <dbReference type="NCBI Taxonomy" id="1884261"/>
    <lineage>
        <taxon>Eukaryota</taxon>
        <taxon>Fungi</taxon>
        <taxon>Dikarya</taxon>
        <taxon>Basidiomycota</taxon>
        <taxon>Agaricomycotina</taxon>
        <taxon>Agaricomycetes</taxon>
        <taxon>Agaricomycetidae</taxon>
        <taxon>Agaricales</taxon>
        <taxon>Pleurotineae</taxon>
        <taxon>Pterulaceae</taxon>
        <taxon>Pterulicium</taxon>
    </lineage>
</organism>
<dbReference type="Pfam" id="PF01494">
    <property type="entry name" value="FAD_binding_3"/>
    <property type="match status" value="1"/>
</dbReference>
<evidence type="ECO:0000256" key="1">
    <source>
        <dbReference type="ARBA" id="ARBA00007992"/>
    </source>
</evidence>
<name>A0A5C3Q839_9AGAR</name>
<dbReference type="SUPFAM" id="SSF51905">
    <property type="entry name" value="FAD/NAD(P)-binding domain"/>
    <property type="match status" value="1"/>
</dbReference>
<evidence type="ECO:0000256" key="5">
    <source>
        <dbReference type="ARBA" id="ARBA00023033"/>
    </source>
</evidence>
<sequence>MYPSGDANAKPLQVAICGAGIAGFAAAAAFRRQGHIVEIFESSAFSKEVGAAVGVPPNATLILKHLGYSKERARAVDYFGSQSRDCSGEGPIFHAFARPSTQTWGNEWMMVHRVDLHNEIRYLATGAEGKGTPAKLHLSTAVESCDPEKGILTLANGRVRQFDLIVGADGIYSKTRTSVLGKVVEAPIASKPTAAFRWVMPVSALEGKPELDWLLKEGAQGGRVTVSKEGHFLLCYPCRDKTLINSIAIHLDKRDQTKIGRNVASSKEELLEEFKCYAPKFKAWMELAEGVRIWQLRTMPVLDTWVNGRTCLIGDAAHAMFPTLGQGAAMVLEDSVVLAGLIPLGTRPDQINQRLRAYEGLRKERGEFVARQAELQAVVPEMRGTYSRSFEMQDKLMFYDAPKVAAEYYQKHFASKEQKAPAAYLERARL</sequence>
<dbReference type="AlphaFoldDB" id="A0A5C3Q839"/>
<dbReference type="InterPro" id="IPR036188">
    <property type="entry name" value="FAD/NAD-bd_sf"/>
</dbReference>
<dbReference type="GO" id="GO:0071949">
    <property type="term" value="F:FAD binding"/>
    <property type="evidence" value="ECO:0007669"/>
    <property type="project" value="InterPro"/>
</dbReference>
<keyword evidence="2" id="KW-0285">Flavoprotein</keyword>
<evidence type="ECO:0000259" key="6">
    <source>
        <dbReference type="Pfam" id="PF01494"/>
    </source>
</evidence>
<dbReference type="OrthoDB" id="9993796at2759"/>
<dbReference type="EMBL" id="ML178843">
    <property type="protein sequence ID" value="TFK97931.1"/>
    <property type="molecule type" value="Genomic_DNA"/>
</dbReference>
<evidence type="ECO:0000256" key="4">
    <source>
        <dbReference type="ARBA" id="ARBA00023002"/>
    </source>
</evidence>